<dbReference type="Proteomes" id="UP000054166">
    <property type="component" value="Unassembled WGS sequence"/>
</dbReference>
<gene>
    <name evidence="1" type="ORF">PILCRDRAFT_823963</name>
</gene>
<dbReference type="InParanoid" id="A0A0C3FGA0"/>
<dbReference type="EMBL" id="KN833013">
    <property type="protein sequence ID" value="KIM78859.1"/>
    <property type="molecule type" value="Genomic_DNA"/>
</dbReference>
<protein>
    <submittedName>
        <fullName evidence="1">Uncharacterized protein</fullName>
    </submittedName>
</protein>
<proteinExistence type="predicted"/>
<reference evidence="1 2" key="1">
    <citation type="submission" date="2014-04" db="EMBL/GenBank/DDBJ databases">
        <authorList>
            <consortium name="DOE Joint Genome Institute"/>
            <person name="Kuo A."/>
            <person name="Tarkka M."/>
            <person name="Buscot F."/>
            <person name="Kohler A."/>
            <person name="Nagy L.G."/>
            <person name="Floudas D."/>
            <person name="Copeland A."/>
            <person name="Barry K.W."/>
            <person name="Cichocki N."/>
            <person name="Veneault-Fourrey C."/>
            <person name="LaButti K."/>
            <person name="Lindquist E.A."/>
            <person name="Lipzen A."/>
            <person name="Lundell T."/>
            <person name="Morin E."/>
            <person name="Murat C."/>
            <person name="Sun H."/>
            <person name="Tunlid A."/>
            <person name="Henrissat B."/>
            <person name="Grigoriev I.V."/>
            <person name="Hibbett D.S."/>
            <person name="Martin F."/>
            <person name="Nordberg H.P."/>
            <person name="Cantor M.N."/>
            <person name="Hua S.X."/>
        </authorList>
    </citation>
    <scope>NUCLEOTIDE SEQUENCE [LARGE SCALE GENOMIC DNA]</scope>
    <source>
        <strain evidence="1 2">F 1598</strain>
    </source>
</reference>
<keyword evidence="2" id="KW-1185">Reference proteome</keyword>
<evidence type="ECO:0000313" key="1">
    <source>
        <dbReference type="EMBL" id="KIM78859.1"/>
    </source>
</evidence>
<evidence type="ECO:0000313" key="2">
    <source>
        <dbReference type="Proteomes" id="UP000054166"/>
    </source>
</evidence>
<organism evidence="1 2">
    <name type="scientific">Piloderma croceum (strain F 1598)</name>
    <dbReference type="NCBI Taxonomy" id="765440"/>
    <lineage>
        <taxon>Eukaryota</taxon>
        <taxon>Fungi</taxon>
        <taxon>Dikarya</taxon>
        <taxon>Basidiomycota</taxon>
        <taxon>Agaricomycotina</taxon>
        <taxon>Agaricomycetes</taxon>
        <taxon>Agaricomycetidae</taxon>
        <taxon>Atheliales</taxon>
        <taxon>Atheliaceae</taxon>
        <taxon>Piloderma</taxon>
    </lineage>
</organism>
<accession>A0A0C3FGA0</accession>
<reference evidence="2" key="2">
    <citation type="submission" date="2015-01" db="EMBL/GenBank/DDBJ databases">
        <title>Evolutionary Origins and Diversification of the Mycorrhizal Mutualists.</title>
        <authorList>
            <consortium name="DOE Joint Genome Institute"/>
            <consortium name="Mycorrhizal Genomics Consortium"/>
            <person name="Kohler A."/>
            <person name="Kuo A."/>
            <person name="Nagy L.G."/>
            <person name="Floudas D."/>
            <person name="Copeland A."/>
            <person name="Barry K.W."/>
            <person name="Cichocki N."/>
            <person name="Veneault-Fourrey C."/>
            <person name="LaButti K."/>
            <person name="Lindquist E.A."/>
            <person name="Lipzen A."/>
            <person name="Lundell T."/>
            <person name="Morin E."/>
            <person name="Murat C."/>
            <person name="Riley R."/>
            <person name="Ohm R."/>
            <person name="Sun H."/>
            <person name="Tunlid A."/>
            <person name="Henrissat B."/>
            <person name="Grigoriev I.V."/>
            <person name="Hibbett D.S."/>
            <person name="Martin F."/>
        </authorList>
    </citation>
    <scope>NUCLEOTIDE SEQUENCE [LARGE SCALE GENOMIC DNA]</scope>
    <source>
        <strain evidence="2">F 1598</strain>
    </source>
</reference>
<name>A0A0C3FGA0_PILCF</name>
<dbReference type="HOGENOM" id="CLU_2590614_0_0_1"/>
<dbReference type="AlphaFoldDB" id="A0A0C3FGA0"/>
<sequence length="80" mass="9479">MIESASDCLTIYQVLRDAFRQENYFRGHSLANVWNSLDFIITNHRNSIAPRQDKINVQWDSEVVREICAIEFRAKYGEER</sequence>